<feature type="signal peptide" evidence="1">
    <location>
        <begin position="1"/>
        <end position="27"/>
    </location>
</feature>
<protein>
    <recommendedName>
        <fullName evidence="4">Lipocalin-like domain-containing protein</fullName>
    </recommendedName>
</protein>
<gene>
    <name evidence="2" type="ORF">FEE95_10695</name>
</gene>
<evidence type="ECO:0008006" key="4">
    <source>
        <dbReference type="Google" id="ProtNLM"/>
    </source>
</evidence>
<proteinExistence type="predicted"/>
<evidence type="ECO:0000313" key="2">
    <source>
        <dbReference type="EMBL" id="TMM56954.1"/>
    </source>
</evidence>
<organism evidence="2 3">
    <name type="scientific">Maribacter algarum</name>
    <name type="common">ex Zhang et al. 2020</name>
    <dbReference type="NCBI Taxonomy" id="2578118"/>
    <lineage>
        <taxon>Bacteria</taxon>
        <taxon>Pseudomonadati</taxon>
        <taxon>Bacteroidota</taxon>
        <taxon>Flavobacteriia</taxon>
        <taxon>Flavobacteriales</taxon>
        <taxon>Flavobacteriaceae</taxon>
        <taxon>Maribacter</taxon>
    </lineage>
</organism>
<dbReference type="Proteomes" id="UP000310314">
    <property type="component" value="Unassembled WGS sequence"/>
</dbReference>
<feature type="chain" id="PRO_5024424404" description="Lipocalin-like domain-containing protein" evidence="1">
    <location>
        <begin position="28"/>
        <end position="130"/>
    </location>
</feature>
<dbReference type="RefSeq" id="WP_138657938.1">
    <property type="nucleotide sequence ID" value="NZ_VATY01000002.1"/>
</dbReference>
<evidence type="ECO:0000256" key="1">
    <source>
        <dbReference type="SAM" id="SignalP"/>
    </source>
</evidence>
<comment type="caution">
    <text evidence="2">The sequence shown here is derived from an EMBL/GenBank/DDBJ whole genome shotgun (WGS) entry which is preliminary data.</text>
</comment>
<dbReference type="PROSITE" id="PS51257">
    <property type="entry name" value="PROKAR_LIPOPROTEIN"/>
    <property type="match status" value="1"/>
</dbReference>
<dbReference type="EMBL" id="VATY01000002">
    <property type="protein sequence ID" value="TMM56954.1"/>
    <property type="molecule type" value="Genomic_DNA"/>
</dbReference>
<accession>A0A5S3PQI8</accession>
<reference evidence="2 3" key="1">
    <citation type="submission" date="2019-05" db="EMBL/GenBank/DDBJ databases">
        <authorList>
            <person name="Zhang J.-Y."/>
            <person name="Feg X."/>
            <person name="Du Z.-J."/>
        </authorList>
    </citation>
    <scope>NUCLEOTIDE SEQUENCE [LARGE SCALE GENOMIC DNA]</scope>
    <source>
        <strain evidence="2 3">RZ26</strain>
    </source>
</reference>
<evidence type="ECO:0000313" key="3">
    <source>
        <dbReference type="Proteomes" id="UP000310314"/>
    </source>
</evidence>
<name>A0A5S3PQI8_9FLAO</name>
<sequence>MKTRTDFRFPMLLSFALLLIMTTSCTTEDVIDENSDPIIGKWFLTTVNDTDVANVDCYRESFVESDAETITFFIQDRLENGTCETVLDNTTSITNEEGFYYLGNEVIEIYIEGNELSWRVDKDTSLIFRK</sequence>
<keyword evidence="1" id="KW-0732">Signal</keyword>
<keyword evidence="3" id="KW-1185">Reference proteome</keyword>
<dbReference type="AlphaFoldDB" id="A0A5S3PQI8"/>